<dbReference type="AlphaFoldDB" id="A0A5B7JJU1"/>
<sequence length="69" mass="7225">MPESQGMKLKVTGTTGTARHATLLGGKAATNEGSDGKEGGEVTSLEVNNNDDNDDDDDDDDDNDDDENP</sequence>
<evidence type="ECO:0000256" key="1">
    <source>
        <dbReference type="SAM" id="MobiDB-lite"/>
    </source>
</evidence>
<feature type="region of interest" description="Disordered" evidence="1">
    <location>
        <begin position="1"/>
        <end position="69"/>
    </location>
</feature>
<comment type="caution">
    <text evidence="2">The sequence shown here is derived from an EMBL/GenBank/DDBJ whole genome shotgun (WGS) entry which is preliminary data.</text>
</comment>
<dbReference type="Proteomes" id="UP000324222">
    <property type="component" value="Unassembled WGS sequence"/>
</dbReference>
<name>A0A5B7JJU1_PORTR</name>
<evidence type="ECO:0000313" key="3">
    <source>
        <dbReference type="Proteomes" id="UP000324222"/>
    </source>
</evidence>
<accession>A0A5B7JJU1</accession>
<keyword evidence="3" id="KW-1185">Reference proteome</keyword>
<reference evidence="2 3" key="1">
    <citation type="submission" date="2019-05" db="EMBL/GenBank/DDBJ databases">
        <title>Another draft genome of Portunus trituberculatus and its Hox gene families provides insights of decapod evolution.</title>
        <authorList>
            <person name="Jeong J.-H."/>
            <person name="Song I."/>
            <person name="Kim S."/>
            <person name="Choi T."/>
            <person name="Kim D."/>
            <person name="Ryu S."/>
            <person name="Kim W."/>
        </authorList>
    </citation>
    <scope>NUCLEOTIDE SEQUENCE [LARGE SCALE GENOMIC DNA]</scope>
    <source>
        <tissue evidence="2">Muscle</tissue>
    </source>
</reference>
<feature type="compositionally biased region" description="Acidic residues" evidence="1">
    <location>
        <begin position="49"/>
        <end position="69"/>
    </location>
</feature>
<dbReference type="EMBL" id="VSRR010100938">
    <property type="protein sequence ID" value="MPC95079.1"/>
    <property type="molecule type" value="Genomic_DNA"/>
</dbReference>
<proteinExistence type="predicted"/>
<protein>
    <submittedName>
        <fullName evidence="2">Uncharacterized protein</fullName>
    </submittedName>
</protein>
<organism evidence="2 3">
    <name type="scientific">Portunus trituberculatus</name>
    <name type="common">Swimming crab</name>
    <name type="synonym">Neptunus trituberculatus</name>
    <dbReference type="NCBI Taxonomy" id="210409"/>
    <lineage>
        <taxon>Eukaryota</taxon>
        <taxon>Metazoa</taxon>
        <taxon>Ecdysozoa</taxon>
        <taxon>Arthropoda</taxon>
        <taxon>Crustacea</taxon>
        <taxon>Multicrustacea</taxon>
        <taxon>Malacostraca</taxon>
        <taxon>Eumalacostraca</taxon>
        <taxon>Eucarida</taxon>
        <taxon>Decapoda</taxon>
        <taxon>Pleocyemata</taxon>
        <taxon>Brachyura</taxon>
        <taxon>Eubrachyura</taxon>
        <taxon>Portunoidea</taxon>
        <taxon>Portunidae</taxon>
        <taxon>Portuninae</taxon>
        <taxon>Portunus</taxon>
    </lineage>
</organism>
<gene>
    <name evidence="2" type="ORF">E2C01_090275</name>
</gene>
<evidence type="ECO:0000313" key="2">
    <source>
        <dbReference type="EMBL" id="MPC95079.1"/>
    </source>
</evidence>